<evidence type="ECO:0000313" key="4">
    <source>
        <dbReference type="EMBL" id="QZN98477.1"/>
    </source>
</evidence>
<evidence type="ECO:0000256" key="1">
    <source>
        <dbReference type="SAM" id="MobiDB-lite"/>
    </source>
</evidence>
<dbReference type="Gene3D" id="3.10.350.10">
    <property type="entry name" value="LysM domain"/>
    <property type="match status" value="1"/>
</dbReference>
<evidence type="ECO:0000259" key="3">
    <source>
        <dbReference type="PROSITE" id="PS51782"/>
    </source>
</evidence>
<keyword evidence="5" id="KW-1185">Reference proteome</keyword>
<keyword evidence="2" id="KW-1133">Transmembrane helix</keyword>
<dbReference type="InterPro" id="IPR018392">
    <property type="entry name" value="LysM"/>
</dbReference>
<keyword evidence="2" id="KW-0472">Membrane</keyword>
<reference evidence="4" key="1">
    <citation type="submission" date="2021-08" db="EMBL/GenBank/DDBJ databases">
        <authorList>
            <person name="Zhang H."/>
            <person name="Xu M."/>
            <person name="Yu Z."/>
            <person name="Yang L."/>
            <person name="Cai Y."/>
        </authorList>
    </citation>
    <scope>NUCLEOTIDE SEQUENCE</scope>
    <source>
        <strain evidence="4">CHL1</strain>
    </source>
</reference>
<dbReference type="Proteomes" id="UP000825701">
    <property type="component" value="Chromosome"/>
</dbReference>
<protein>
    <recommendedName>
        <fullName evidence="3">LysM domain-containing protein</fullName>
    </recommendedName>
</protein>
<keyword evidence="2" id="KW-0812">Transmembrane</keyword>
<feature type="region of interest" description="Disordered" evidence="1">
    <location>
        <begin position="842"/>
        <end position="862"/>
    </location>
</feature>
<dbReference type="PROSITE" id="PS51782">
    <property type="entry name" value="LYSM"/>
    <property type="match status" value="1"/>
</dbReference>
<organism evidence="4 5">
    <name type="scientific">Chenggangzhangella methanolivorans</name>
    <dbReference type="NCBI Taxonomy" id="1437009"/>
    <lineage>
        <taxon>Bacteria</taxon>
        <taxon>Pseudomonadati</taxon>
        <taxon>Pseudomonadota</taxon>
        <taxon>Alphaproteobacteria</taxon>
        <taxon>Hyphomicrobiales</taxon>
        <taxon>Methylopilaceae</taxon>
        <taxon>Chenggangzhangella</taxon>
    </lineage>
</organism>
<dbReference type="SUPFAM" id="SSF54106">
    <property type="entry name" value="LysM domain"/>
    <property type="match status" value="1"/>
</dbReference>
<feature type="domain" description="LysM" evidence="3">
    <location>
        <begin position="50"/>
        <end position="95"/>
    </location>
</feature>
<evidence type="ECO:0000256" key="2">
    <source>
        <dbReference type="SAM" id="Phobius"/>
    </source>
</evidence>
<feature type="compositionally biased region" description="Low complexity" evidence="1">
    <location>
        <begin position="28"/>
        <end position="39"/>
    </location>
</feature>
<dbReference type="AlphaFoldDB" id="A0A9E6R5B7"/>
<dbReference type="InterPro" id="IPR036779">
    <property type="entry name" value="LysM_dom_sf"/>
</dbReference>
<accession>A0A9E6R5B7</accession>
<gene>
    <name evidence="4" type="ORF">K6K41_15545</name>
</gene>
<dbReference type="KEGG" id="cmet:K6K41_15545"/>
<feature type="transmembrane region" description="Helical" evidence="2">
    <location>
        <begin position="1069"/>
        <end position="1091"/>
    </location>
</feature>
<sequence>MNFPVGTPVYTPPPPPPRTAEQRRLDQAIAAAAADRSAAGGSGELGVGEIPHPIQVGDTMTGVSTTYDSPLPGLIGANPQVRDPNLIYPDQVLFVPTSDGEVVEQRTDVQEAEQADAAVESYEEIQRDPQSSPGDRKMAAMELPTARSNASARWTEVRSGVEEELRHVGAASTFPVNDKVQDALADIRARAPESDGFQREVDAAFETVSAEWRENRTTGDQLEQLVGDARRQDEAVRSLEETLASPDLGPERRLYQMELGDARSAASQNWGLVEDAVGRELTHAGGAGLFPDEAARPTLEALRELYPNDAQFQEQVTDARETLGEAWRAAGTTTPELAGLVENYQSARSNLQSLEEFAASGEPGARNIARADIPDAQSQLSTTRSELSQEIQGTLRTLGEGKPYPEEAMRATYDQLRARLPNDPDVREIADEAWTSVTEEWAQQGWTRETLGAVIGEYEDYAGAQRSVEAAQDAGPAGRADVPELQRIAGERRGEAVDEAREQIQAAADAVPEEQKEEAAVARAMLLSNHGPQDEAYQQIVADAVDEVLVTPRVEAVEAAYEEGGASAAAAELAAQTEAVSPETASRVVEGSSSTIDRIAQDIGAGTADYDGGVETGRTYADLAIATDKASQAADGQEVVDGVAEAIAEHVPDELMVGFDYSEGARLSVMEGGGAALSLSLANAFKAKGQNDNAMMMLGSVQGGLRELQYQSEEAVKDFQEATAVPVQLQRDWGGIMSPEQAEAAMAGYVEQNPEVLEDFNRTYGRLEELGYAAERTMLTLDDEALASVDGIETAGELKDLRDEIVNDDNVTLVRAESEPARTEVIEQVIREETERIVAEEEAAGQVGEGEDGASAPSLPKQAQGSLKELGNSLMVVSSASAAADAADVSANPRVTPLAAVDDFFGSGRAVSLEPTKVTNFGGAMNGLGAAFNGLAAYSAFDTLASGEGALGDRVKAVYYSTGVAKEAAEGLAFMTSRGWLGRVSASPAAQRLATSVLPSINSSASGLGHITQQPGWIKFGTFVKTAGALIDAGYAIDSVANGDYPAAGLYTASAAGGGLMTLSGVGAIGAWGGPVGAGVVLVAGGALYFYKDAKEKAKFEEPSREYLEAAGLDPDLAEKLANYSDSDGTPAGPGIAATIRQFGVDPGTMIDTLNGMSTEEIEVITEAAHTVTPNDQGDFQVTAENDYEVWGPEGKDPQFGGHYLYDPDNTRYRGEYGASTAGVTYLTDPNPRSLTALRDMARAATGEQPFG</sequence>
<dbReference type="RefSeq" id="WP_261401403.1">
    <property type="nucleotide sequence ID" value="NZ_CP081869.1"/>
</dbReference>
<proteinExistence type="predicted"/>
<dbReference type="EMBL" id="CP081869">
    <property type="protein sequence ID" value="QZN98477.1"/>
    <property type="molecule type" value="Genomic_DNA"/>
</dbReference>
<evidence type="ECO:0000313" key="5">
    <source>
        <dbReference type="Proteomes" id="UP000825701"/>
    </source>
</evidence>
<name>A0A9E6R5B7_9HYPH</name>
<feature type="region of interest" description="Disordered" evidence="1">
    <location>
        <begin position="1"/>
        <end position="65"/>
    </location>
</feature>